<proteinExistence type="predicted"/>
<name>A0A413XHP6_BACUN</name>
<feature type="domain" description="DNA endonuclease I-HmuI-like NUMOD-like" evidence="3">
    <location>
        <begin position="141"/>
        <end position="176"/>
    </location>
</feature>
<comment type="caution">
    <text evidence="4">The sequence shown here is derived from an EMBL/GenBank/DDBJ whole genome shotgun (WGS) entry which is preliminary data.</text>
</comment>
<dbReference type="InterPro" id="IPR036388">
    <property type="entry name" value="WH-like_DNA-bd_sf"/>
</dbReference>
<dbReference type="SUPFAM" id="SSF54060">
    <property type="entry name" value="His-Me finger endonucleases"/>
    <property type="match status" value="1"/>
</dbReference>
<protein>
    <recommendedName>
        <fullName evidence="6">HNH endonuclease</fullName>
    </recommendedName>
</protein>
<dbReference type="Pfam" id="PF07463">
    <property type="entry name" value="NUMOD4"/>
    <property type="match status" value="1"/>
</dbReference>
<evidence type="ECO:0008006" key="6">
    <source>
        <dbReference type="Google" id="ProtNLM"/>
    </source>
</evidence>
<evidence type="ECO:0000259" key="3">
    <source>
        <dbReference type="Pfam" id="PF22083"/>
    </source>
</evidence>
<dbReference type="SUPFAM" id="SSF64496">
    <property type="entry name" value="DNA-binding domain of intron-encoded endonucleases"/>
    <property type="match status" value="1"/>
</dbReference>
<dbReference type="Gene3D" id="1.10.10.10">
    <property type="entry name" value="Winged helix-like DNA-binding domain superfamily/Winged helix DNA-binding domain"/>
    <property type="match status" value="1"/>
</dbReference>
<feature type="domain" description="NUMOD4" evidence="1">
    <location>
        <begin position="5"/>
        <end position="58"/>
    </location>
</feature>
<evidence type="ECO:0000259" key="1">
    <source>
        <dbReference type="Pfam" id="PF07463"/>
    </source>
</evidence>
<feature type="domain" description="HNH nuclease" evidence="2">
    <location>
        <begin position="66"/>
        <end position="108"/>
    </location>
</feature>
<dbReference type="InterPro" id="IPR010902">
    <property type="entry name" value="NUMOD4"/>
</dbReference>
<dbReference type="InterPro" id="IPR003615">
    <property type="entry name" value="HNH_nuc"/>
</dbReference>
<dbReference type="Pfam" id="PF22083">
    <property type="entry name" value="I-HmuI_NUMOD-like"/>
    <property type="match status" value="1"/>
</dbReference>
<dbReference type="Pfam" id="PF13392">
    <property type="entry name" value="HNH_3"/>
    <property type="match status" value="1"/>
</dbReference>
<reference evidence="4 5" key="1">
    <citation type="submission" date="2018-08" db="EMBL/GenBank/DDBJ databases">
        <title>A genome reference for cultivated species of the human gut microbiota.</title>
        <authorList>
            <person name="Zou Y."/>
            <person name="Xue W."/>
            <person name="Luo G."/>
        </authorList>
    </citation>
    <scope>NUCLEOTIDE SEQUENCE [LARGE SCALE GENOMIC DNA]</scope>
    <source>
        <strain evidence="4 5">AM39-1</strain>
    </source>
</reference>
<dbReference type="SMART" id="SM00497">
    <property type="entry name" value="IENR1"/>
    <property type="match status" value="1"/>
</dbReference>
<organism evidence="4 5">
    <name type="scientific">Bacteroides uniformis</name>
    <dbReference type="NCBI Taxonomy" id="820"/>
    <lineage>
        <taxon>Bacteria</taxon>
        <taxon>Pseudomonadati</taxon>
        <taxon>Bacteroidota</taxon>
        <taxon>Bacteroidia</taxon>
        <taxon>Bacteroidales</taxon>
        <taxon>Bacteroidaceae</taxon>
        <taxon>Bacteroides</taxon>
    </lineage>
</organism>
<evidence type="ECO:0000313" key="5">
    <source>
        <dbReference type="Proteomes" id="UP000286114"/>
    </source>
</evidence>
<dbReference type="Proteomes" id="UP000286114">
    <property type="component" value="Unassembled WGS sequence"/>
</dbReference>
<dbReference type="InterPro" id="IPR044925">
    <property type="entry name" value="His-Me_finger_sf"/>
</dbReference>
<dbReference type="EMBL" id="QSHA01000001">
    <property type="protein sequence ID" value="RHB77441.1"/>
    <property type="molecule type" value="Genomic_DNA"/>
</dbReference>
<accession>A0A413XHP6</accession>
<evidence type="ECO:0000313" key="4">
    <source>
        <dbReference type="EMBL" id="RHB77441.1"/>
    </source>
</evidence>
<dbReference type="GO" id="GO:0016788">
    <property type="term" value="F:hydrolase activity, acting on ester bonds"/>
    <property type="evidence" value="ECO:0007669"/>
    <property type="project" value="InterPro"/>
</dbReference>
<evidence type="ECO:0000259" key="2">
    <source>
        <dbReference type="Pfam" id="PF13392"/>
    </source>
</evidence>
<dbReference type="InterPro" id="IPR003647">
    <property type="entry name" value="Intron_nuc_1_rpt"/>
</dbReference>
<dbReference type="Gene3D" id="3.90.75.20">
    <property type="match status" value="1"/>
</dbReference>
<sequence length="182" mass="21110">MSMDEIWKDIEGYEDDYQVSNLGRVKSLPKKCWNGKGYWFRDGRILIPIKSKKGYLNVWCRKRIFKVHRLVANAFIPNPQNLPQVNHIDGDKTNNCVTNLEWVTDGENLLHAYRVLGRKQKTGKNHHNSRAVLQLKDGKIINSFDSLNEATRATGAHHSGISMCCNGKIKKHKGYQWRYKEE</sequence>
<dbReference type="InterPro" id="IPR054307">
    <property type="entry name" value="I-HmuI_NUMOD-like"/>
</dbReference>
<gene>
    <name evidence="4" type="ORF">DW873_00105</name>
</gene>
<dbReference type="AlphaFoldDB" id="A0A413XHP6"/>